<evidence type="ECO:0000256" key="1">
    <source>
        <dbReference type="SAM" id="Phobius"/>
    </source>
</evidence>
<accession>A0A4R6Z9G6</accession>
<dbReference type="InterPro" id="IPR012902">
    <property type="entry name" value="N_methyl_site"/>
</dbReference>
<dbReference type="RefSeq" id="WP_133816680.1">
    <property type="nucleotide sequence ID" value="NZ_SNZH01000001.1"/>
</dbReference>
<evidence type="ECO:0000313" key="3">
    <source>
        <dbReference type="Proteomes" id="UP000295293"/>
    </source>
</evidence>
<sequence length="182" mass="19060">MHRSIKNGGFSLLEVLVALLIMSFGLIGMAGLLVVSVKINHGAYQRTQATAIAESMANRMRANVRGVWSGAYAGSYPRAGSVSACTRGATCNFSAIAARDGAAWSRELNNFLAQPQASIACVRNSGWTNSLATVAGRPTDPPYDGLCTITLNWAESTLDSGSPGAASSSAPVTQTFAWVFQP</sequence>
<dbReference type="Proteomes" id="UP000295293">
    <property type="component" value="Unassembled WGS sequence"/>
</dbReference>
<dbReference type="InterPro" id="IPR013362">
    <property type="entry name" value="Pilus_4_PilV"/>
</dbReference>
<keyword evidence="1" id="KW-1133">Transmembrane helix</keyword>
<dbReference type="EMBL" id="SNZH01000001">
    <property type="protein sequence ID" value="TDR48558.1"/>
    <property type="molecule type" value="Genomic_DNA"/>
</dbReference>
<dbReference type="Pfam" id="PF07963">
    <property type="entry name" value="N_methyl"/>
    <property type="match status" value="1"/>
</dbReference>
<keyword evidence="1" id="KW-0812">Transmembrane</keyword>
<evidence type="ECO:0000313" key="2">
    <source>
        <dbReference type="EMBL" id="TDR48558.1"/>
    </source>
</evidence>
<dbReference type="AlphaFoldDB" id="A0A4R6Z9G6"/>
<dbReference type="NCBIfam" id="TIGR02532">
    <property type="entry name" value="IV_pilin_GFxxxE"/>
    <property type="match status" value="1"/>
</dbReference>
<feature type="transmembrane region" description="Helical" evidence="1">
    <location>
        <begin position="12"/>
        <end position="35"/>
    </location>
</feature>
<keyword evidence="3" id="KW-1185">Reference proteome</keyword>
<gene>
    <name evidence="2" type="ORF">DFR29_101178</name>
</gene>
<name>A0A4R6Z9G6_9GAMM</name>
<keyword evidence="1" id="KW-0472">Membrane</keyword>
<protein>
    <submittedName>
        <fullName evidence="2">Type IV pilus assembly protein PilV</fullName>
    </submittedName>
</protein>
<proteinExistence type="predicted"/>
<dbReference type="NCBIfam" id="TIGR02523">
    <property type="entry name" value="type_IV_pilV"/>
    <property type="match status" value="1"/>
</dbReference>
<comment type="caution">
    <text evidence="2">The sequence shown here is derived from an EMBL/GenBank/DDBJ whole genome shotgun (WGS) entry which is preliminary data.</text>
</comment>
<organism evidence="2 3">
    <name type="scientific">Tahibacter aquaticus</name>
    <dbReference type="NCBI Taxonomy" id="520092"/>
    <lineage>
        <taxon>Bacteria</taxon>
        <taxon>Pseudomonadati</taxon>
        <taxon>Pseudomonadota</taxon>
        <taxon>Gammaproteobacteria</taxon>
        <taxon>Lysobacterales</taxon>
        <taxon>Rhodanobacteraceae</taxon>
        <taxon>Tahibacter</taxon>
    </lineage>
</organism>
<reference evidence="2 3" key="1">
    <citation type="submission" date="2019-03" db="EMBL/GenBank/DDBJ databases">
        <title>Genomic Encyclopedia of Type Strains, Phase IV (KMG-IV): sequencing the most valuable type-strain genomes for metagenomic binning, comparative biology and taxonomic classification.</title>
        <authorList>
            <person name="Goeker M."/>
        </authorList>
    </citation>
    <scope>NUCLEOTIDE SEQUENCE [LARGE SCALE GENOMIC DNA]</scope>
    <source>
        <strain evidence="2 3">DSM 21667</strain>
    </source>
</reference>
<dbReference type="OrthoDB" id="8547299at2"/>